<sequence>MNKRSDLPQPALLNPSVQRMLVRASLGGILLLAAISVAHSLRSRREVRSPAPLRIDLNQAGERELALLPQIGTKTARRIIADREQNGPFGSIQALTRVHGIGEKTVESLVQYISLPESTPLPPTSPSYP</sequence>
<dbReference type="SMART" id="SM00278">
    <property type="entry name" value="HhH1"/>
    <property type="match status" value="2"/>
</dbReference>
<dbReference type="PANTHER" id="PTHR21180:SF32">
    <property type="entry name" value="ENDONUCLEASE_EXONUCLEASE_PHOSPHATASE FAMILY DOMAIN-CONTAINING PROTEIN 1"/>
    <property type="match status" value="1"/>
</dbReference>
<accession>A0ABT7PL52</accession>
<comment type="caution">
    <text evidence="3">The sequence shown here is derived from an EMBL/GenBank/DDBJ whole genome shotgun (WGS) entry which is preliminary data.</text>
</comment>
<keyword evidence="1" id="KW-1133">Transmembrane helix</keyword>
<dbReference type="Pfam" id="PF12836">
    <property type="entry name" value="HHH_3"/>
    <property type="match status" value="1"/>
</dbReference>
<keyword evidence="1" id="KW-0472">Membrane</keyword>
<proteinExistence type="predicted"/>
<dbReference type="InterPro" id="IPR051675">
    <property type="entry name" value="Endo/Exo/Phosphatase_dom_1"/>
</dbReference>
<protein>
    <submittedName>
        <fullName evidence="3">Helix-hairpin-helix domain-containing protein</fullName>
    </submittedName>
</protein>
<feature type="domain" description="Helix-hairpin-helix DNA-binding motif class 1" evidence="2">
    <location>
        <begin position="63"/>
        <end position="82"/>
    </location>
</feature>
<dbReference type="Gene3D" id="1.10.150.280">
    <property type="entry name" value="AF1531-like domain"/>
    <property type="match status" value="1"/>
</dbReference>
<dbReference type="InterPro" id="IPR010994">
    <property type="entry name" value="RuvA_2-like"/>
</dbReference>
<name>A0ABT7PL52_9BACT</name>
<dbReference type="RefSeq" id="WP_200836707.1">
    <property type="nucleotide sequence ID" value="NZ_CP141221.1"/>
</dbReference>
<dbReference type="SUPFAM" id="SSF47781">
    <property type="entry name" value="RuvA domain 2-like"/>
    <property type="match status" value="1"/>
</dbReference>
<dbReference type="EMBL" id="JASZZN010000012">
    <property type="protein sequence ID" value="MDM4017233.1"/>
    <property type="molecule type" value="Genomic_DNA"/>
</dbReference>
<feature type="transmembrane region" description="Helical" evidence="1">
    <location>
        <begin position="20"/>
        <end position="41"/>
    </location>
</feature>
<dbReference type="InterPro" id="IPR003583">
    <property type="entry name" value="Hlx-hairpin-Hlx_DNA-bd_motif"/>
</dbReference>
<keyword evidence="4" id="KW-1185">Reference proteome</keyword>
<dbReference type="Proteomes" id="UP001239462">
    <property type="component" value="Unassembled WGS sequence"/>
</dbReference>
<feature type="domain" description="Helix-hairpin-helix DNA-binding motif class 1" evidence="2">
    <location>
        <begin position="93"/>
        <end position="112"/>
    </location>
</feature>
<evidence type="ECO:0000313" key="3">
    <source>
        <dbReference type="EMBL" id="MDM4017233.1"/>
    </source>
</evidence>
<evidence type="ECO:0000256" key="1">
    <source>
        <dbReference type="SAM" id="Phobius"/>
    </source>
</evidence>
<reference evidence="3 4" key="1">
    <citation type="submission" date="2023-06" db="EMBL/GenBank/DDBJ databases">
        <title>Roseiconus lacunae JC819 isolated from Gulf of Mannar region, Tamil Nadu.</title>
        <authorList>
            <person name="Pk S."/>
            <person name="Ch S."/>
            <person name="Ch V.R."/>
        </authorList>
    </citation>
    <scope>NUCLEOTIDE SEQUENCE [LARGE SCALE GENOMIC DNA]</scope>
    <source>
        <strain evidence="3 4">JC819</strain>
    </source>
</reference>
<evidence type="ECO:0000259" key="2">
    <source>
        <dbReference type="SMART" id="SM00278"/>
    </source>
</evidence>
<evidence type="ECO:0000313" key="4">
    <source>
        <dbReference type="Proteomes" id="UP001239462"/>
    </source>
</evidence>
<keyword evidence="1" id="KW-0812">Transmembrane</keyword>
<dbReference type="PANTHER" id="PTHR21180">
    <property type="entry name" value="ENDONUCLEASE/EXONUCLEASE/PHOSPHATASE FAMILY DOMAIN-CONTAINING PROTEIN 1"/>
    <property type="match status" value="1"/>
</dbReference>
<gene>
    <name evidence="3" type="ORF">QTN89_17435</name>
</gene>
<organism evidence="3 4">
    <name type="scientific">Roseiconus lacunae</name>
    <dbReference type="NCBI Taxonomy" id="2605694"/>
    <lineage>
        <taxon>Bacteria</taxon>
        <taxon>Pseudomonadati</taxon>
        <taxon>Planctomycetota</taxon>
        <taxon>Planctomycetia</taxon>
        <taxon>Pirellulales</taxon>
        <taxon>Pirellulaceae</taxon>
        <taxon>Roseiconus</taxon>
    </lineage>
</organism>